<name>A0A6A6DJG4_9PEZI</name>
<dbReference type="EMBL" id="ML994664">
    <property type="protein sequence ID" value="KAF2179657.1"/>
    <property type="molecule type" value="Genomic_DNA"/>
</dbReference>
<dbReference type="GO" id="GO:0019369">
    <property type="term" value="P:arachidonate metabolic process"/>
    <property type="evidence" value="ECO:0007669"/>
    <property type="project" value="TreeGrafter"/>
</dbReference>
<dbReference type="GO" id="GO:0047499">
    <property type="term" value="F:calcium-independent phospholipase A2 activity"/>
    <property type="evidence" value="ECO:0007669"/>
    <property type="project" value="TreeGrafter"/>
</dbReference>
<feature type="active site" description="Proton acceptor" evidence="4">
    <location>
        <position position="334"/>
    </location>
</feature>
<evidence type="ECO:0000256" key="2">
    <source>
        <dbReference type="ARBA" id="ARBA00022963"/>
    </source>
</evidence>
<evidence type="ECO:0000256" key="4">
    <source>
        <dbReference type="PROSITE-ProRule" id="PRU01161"/>
    </source>
</evidence>
<dbReference type="GO" id="GO:0016042">
    <property type="term" value="P:lipid catabolic process"/>
    <property type="evidence" value="ECO:0007669"/>
    <property type="project" value="UniProtKB-UniRule"/>
</dbReference>
<keyword evidence="8" id="KW-1185">Reference proteome</keyword>
<gene>
    <name evidence="7" type="ORF">K469DRAFT_640918</name>
</gene>
<feature type="short sequence motif" description="GXSXG" evidence="4">
    <location>
        <begin position="110"/>
        <end position="114"/>
    </location>
</feature>
<protein>
    <submittedName>
        <fullName evidence="7">FabD/lysophospholipase-like protein</fullName>
    </submittedName>
</protein>
<dbReference type="Pfam" id="PF01734">
    <property type="entry name" value="Patatin"/>
    <property type="match status" value="1"/>
</dbReference>
<dbReference type="Proteomes" id="UP000800200">
    <property type="component" value="Unassembled WGS sequence"/>
</dbReference>
<dbReference type="InterPro" id="IPR002641">
    <property type="entry name" value="PNPLA_dom"/>
</dbReference>
<feature type="compositionally biased region" description="Basic and acidic residues" evidence="5">
    <location>
        <begin position="621"/>
        <end position="638"/>
    </location>
</feature>
<dbReference type="AlphaFoldDB" id="A0A6A6DJG4"/>
<dbReference type="PANTHER" id="PTHR24185">
    <property type="entry name" value="CALCIUM-INDEPENDENT PHOSPHOLIPASE A2-GAMMA"/>
    <property type="match status" value="1"/>
</dbReference>
<accession>A0A6A6DJG4</accession>
<dbReference type="PROSITE" id="PS51635">
    <property type="entry name" value="PNPLA"/>
    <property type="match status" value="1"/>
</dbReference>
<feature type="short sequence motif" description="DGA/G" evidence="4">
    <location>
        <begin position="334"/>
        <end position="336"/>
    </location>
</feature>
<dbReference type="Gene3D" id="3.40.1090.10">
    <property type="entry name" value="Cytosolic phospholipase A2 catalytic domain"/>
    <property type="match status" value="1"/>
</dbReference>
<organism evidence="7 8">
    <name type="scientific">Zopfia rhizophila CBS 207.26</name>
    <dbReference type="NCBI Taxonomy" id="1314779"/>
    <lineage>
        <taxon>Eukaryota</taxon>
        <taxon>Fungi</taxon>
        <taxon>Dikarya</taxon>
        <taxon>Ascomycota</taxon>
        <taxon>Pezizomycotina</taxon>
        <taxon>Dothideomycetes</taxon>
        <taxon>Dothideomycetes incertae sedis</taxon>
        <taxon>Zopfiaceae</taxon>
        <taxon>Zopfia</taxon>
    </lineage>
</organism>
<dbReference type="InterPro" id="IPR016035">
    <property type="entry name" value="Acyl_Trfase/lysoPLipase"/>
</dbReference>
<evidence type="ECO:0000313" key="7">
    <source>
        <dbReference type="EMBL" id="KAF2179657.1"/>
    </source>
</evidence>
<feature type="domain" description="PNPLA" evidence="6">
    <location>
        <begin position="58"/>
        <end position="347"/>
    </location>
</feature>
<dbReference type="GO" id="GO:0016020">
    <property type="term" value="C:membrane"/>
    <property type="evidence" value="ECO:0007669"/>
    <property type="project" value="TreeGrafter"/>
</dbReference>
<evidence type="ECO:0000259" key="6">
    <source>
        <dbReference type="PROSITE" id="PS51635"/>
    </source>
</evidence>
<dbReference type="CDD" id="cd07216">
    <property type="entry name" value="Pat17_PNPLA8_PNPLA9_like3"/>
    <property type="match status" value="1"/>
</dbReference>
<dbReference type="OrthoDB" id="1658288at2759"/>
<sequence>MSPLLVRGISLPRFKASVRSSYTVFVNIPLQRFHSTDGTATYNDNRKIRNPSAPLRLLSLDGGGVRGLASLLVLERLMNEISLSEKAAGRRAHDDNTPLKPCHYFDMIGGTSTGGIIAVLLGRLRMDVPTCIQIYNRLSKVVFGKDYSVKMLGMKIPYRRTRFSSSVLEEAIKNVLLEQGFSKDERMWDDTLLHAPSNELNNLRWKTEEGLFEDSKDTDPHWSTALDSGSPGNGVSIDSSQRGSNLSLESSYPPIDVGHLRRLEGKVIPNTRERGCHTFVLAVYKDAITTPRLFTSFDPLDRETRIWQALRATTAAPFYFKEASFGTPRISYIDGGVGFNNPCAEVTHAAISNWESRTIGVIVSIGTGLQTIKAVTNRRWVPFGINNVPELAATATSISRVHHDMNRRYHRENTEYFRFDPDGLSKVSLEEWIKAGQISALAKRYLKRPSVEEKIQKCVARISKLSAEPATISIPASNFIVGVYVDGVDERSYPGIQSPIIEKWRMEEIDLDTRMPLGIRPPLKQELGADSIRPMYPFKEPEVVTDPSGEQRTVLPVAEDLDADGNPKEALVISFFRADNICVRGLVKDIPPGKYKIKYIVRFFDVQPHISDSSPNNPLSIEERSAATSKEEVRRDGIRNGPADPSPAWVNVLPPTQITFNAGKPNNSSTFLKRSVAVHISSDIVPFLLHHDAVGFAVRPDHYRENKGKGWIELESDEVDVDLGGTLGFVISKTWQEGKFIGGLSFGGVRLVPAS</sequence>
<feature type="active site" description="Nucleophile" evidence="4">
    <location>
        <position position="112"/>
    </location>
</feature>
<feature type="region of interest" description="Disordered" evidence="5">
    <location>
        <begin position="613"/>
        <end position="646"/>
    </location>
</feature>
<keyword evidence="1 4" id="KW-0378">Hydrolase</keyword>
<evidence type="ECO:0000313" key="8">
    <source>
        <dbReference type="Proteomes" id="UP000800200"/>
    </source>
</evidence>
<feature type="short sequence motif" description="GXGXXG" evidence="4">
    <location>
        <begin position="62"/>
        <end position="67"/>
    </location>
</feature>
<evidence type="ECO:0000256" key="1">
    <source>
        <dbReference type="ARBA" id="ARBA00022801"/>
    </source>
</evidence>
<evidence type="ECO:0000256" key="5">
    <source>
        <dbReference type="SAM" id="MobiDB-lite"/>
    </source>
</evidence>
<reference evidence="7" key="1">
    <citation type="journal article" date="2020" name="Stud. Mycol.">
        <title>101 Dothideomycetes genomes: a test case for predicting lifestyles and emergence of pathogens.</title>
        <authorList>
            <person name="Haridas S."/>
            <person name="Albert R."/>
            <person name="Binder M."/>
            <person name="Bloem J."/>
            <person name="Labutti K."/>
            <person name="Salamov A."/>
            <person name="Andreopoulos B."/>
            <person name="Baker S."/>
            <person name="Barry K."/>
            <person name="Bills G."/>
            <person name="Bluhm B."/>
            <person name="Cannon C."/>
            <person name="Castanera R."/>
            <person name="Culley D."/>
            <person name="Daum C."/>
            <person name="Ezra D."/>
            <person name="Gonzalez J."/>
            <person name="Henrissat B."/>
            <person name="Kuo A."/>
            <person name="Liang C."/>
            <person name="Lipzen A."/>
            <person name="Lutzoni F."/>
            <person name="Magnuson J."/>
            <person name="Mondo S."/>
            <person name="Nolan M."/>
            <person name="Ohm R."/>
            <person name="Pangilinan J."/>
            <person name="Park H.-J."/>
            <person name="Ramirez L."/>
            <person name="Alfaro M."/>
            <person name="Sun H."/>
            <person name="Tritt A."/>
            <person name="Yoshinaga Y."/>
            <person name="Zwiers L.-H."/>
            <person name="Turgeon B."/>
            <person name="Goodwin S."/>
            <person name="Spatafora J."/>
            <person name="Crous P."/>
            <person name="Grigoriev I."/>
        </authorList>
    </citation>
    <scope>NUCLEOTIDE SEQUENCE</scope>
    <source>
        <strain evidence="7">CBS 207.26</strain>
    </source>
</reference>
<proteinExistence type="predicted"/>
<evidence type="ECO:0000256" key="3">
    <source>
        <dbReference type="ARBA" id="ARBA00023098"/>
    </source>
</evidence>
<feature type="region of interest" description="Disordered" evidence="5">
    <location>
        <begin position="213"/>
        <end position="250"/>
    </location>
</feature>
<keyword evidence="3 4" id="KW-0443">Lipid metabolism</keyword>
<dbReference type="PANTHER" id="PTHR24185:SF1">
    <property type="entry name" value="CALCIUM-INDEPENDENT PHOSPHOLIPASE A2-GAMMA"/>
    <property type="match status" value="1"/>
</dbReference>
<dbReference type="GO" id="GO:0046486">
    <property type="term" value="P:glycerolipid metabolic process"/>
    <property type="evidence" value="ECO:0007669"/>
    <property type="project" value="UniProtKB-ARBA"/>
</dbReference>
<keyword evidence="2 4" id="KW-0442">Lipid degradation</keyword>
<feature type="compositionally biased region" description="Polar residues" evidence="5">
    <location>
        <begin position="236"/>
        <end position="250"/>
    </location>
</feature>
<dbReference type="SUPFAM" id="SSF52151">
    <property type="entry name" value="FabD/lysophospholipase-like"/>
    <property type="match status" value="1"/>
</dbReference>